<dbReference type="InterPro" id="IPR007645">
    <property type="entry name" value="RNA_pol_Rpb2_3"/>
</dbReference>
<dbReference type="OrthoDB" id="9803954at2"/>
<dbReference type="InterPro" id="IPR037033">
    <property type="entry name" value="DNA-dir_RNAP_su2_hyb_sf"/>
</dbReference>
<keyword evidence="4 6" id="KW-0804">Transcription</keyword>
<feature type="domain" description="RNA polymerase Rpb2" evidence="11">
    <location>
        <begin position="185"/>
        <end position="299"/>
    </location>
</feature>
<evidence type="ECO:0000256" key="3">
    <source>
        <dbReference type="ARBA" id="ARBA00022695"/>
    </source>
</evidence>
<dbReference type="PROSITE" id="PS01166">
    <property type="entry name" value="RNA_POL_BETA"/>
    <property type="match status" value="1"/>
</dbReference>
<dbReference type="Pfam" id="PF10385">
    <property type="entry name" value="RNA_pol_Rpb2_45"/>
    <property type="match status" value="1"/>
</dbReference>
<evidence type="ECO:0000313" key="15">
    <source>
        <dbReference type="EMBL" id="VEU80198.1"/>
    </source>
</evidence>
<dbReference type="CDD" id="cd00653">
    <property type="entry name" value="RNA_pol_B_RPB2"/>
    <property type="match status" value="1"/>
</dbReference>
<evidence type="ECO:0000256" key="7">
    <source>
        <dbReference type="RuleBase" id="RU000434"/>
    </source>
</evidence>
<feature type="domain" description="RNA polymerase Rpb2" evidence="10">
    <location>
        <begin position="1203"/>
        <end position="1278"/>
    </location>
</feature>
<dbReference type="GO" id="GO:0003899">
    <property type="term" value="F:DNA-directed RNA polymerase activity"/>
    <property type="evidence" value="ECO:0007669"/>
    <property type="project" value="UniProtKB-UniRule"/>
</dbReference>
<dbReference type="HAMAP" id="MF_01321">
    <property type="entry name" value="RNApol_bact_RpoB"/>
    <property type="match status" value="1"/>
</dbReference>
<dbReference type="InterPro" id="IPR007642">
    <property type="entry name" value="RNA_pol_Rpb2_2"/>
</dbReference>
<evidence type="ECO:0000259" key="10">
    <source>
        <dbReference type="Pfam" id="PF04560"/>
    </source>
</evidence>
<gene>
    <name evidence="6 15" type="primary">rpoB</name>
    <name evidence="15" type="ORF">NCTC10138_00557</name>
</gene>
<protein>
    <recommendedName>
        <fullName evidence="6 8">DNA-directed RNA polymerase subunit beta</fullName>
        <shortName evidence="6">RNAP subunit beta</shortName>
        <ecNumber evidence="6 8">2.7.7.6</ecNumber>
    </recommendedName>
    <alternativeName>
        <fullName evidence="6">RNA polymerase subunit beta</fullName>
    </alternativeName>
    <alternativeName>
        <fullName evidence="6">Transcriptase subunit beta</fullName>
    </alternativeName>
</protein>
<feature type="domain" description="DNA-directed RNA polymerase subunit 2 hybrid-binding" evidence="9">
    <location>
        <begin position="828"/>
        <end position="1201"/>
    </location>
</feature>
<dbReference type="RefSeq" id="WP_026390566.1">
    <property type="nucleotide sequence ID" value="NZ_LR215048.1"/>
</dbReference>
<dbReference type="PANTHER" id="PTHR20856">
    <property type="entry name" value="DNA-DIRECTED RNA POLYMERASE I SUBUNIT 2"/>
    <property type="match status" value="1"/>
</dbReference>
<dbReference type="Pfam" id="PF00562">
    <property type="entry name" value="RNA_pol_Rpb2_6"/>
    <property type="match status" value="1"/>
</dbReference>
<comment type="subunit">
    <text evidence="6 8">The RNAP catalytic core consists of 2 alpha, 1 beta, 1 beta' and 1 omega subunit. When a sigma factor is associated with the core the holoenzyme is formed, which can initiate transcription.</text>
</comment>
<proteinExistence type="inferred from homology"/>
<dbReference type="NCBIfam" id="TIGR02013">
    <property type="entry name" value="rpoB"/>
    <property type="match status" value="1"/>
</dbReference>
<dbReference type="KEGG" id="aaxa:NCTC10138_00557"/>
<evidence type="ECO:0000256" key="1">
    <source>
        <dbReference type="ARBA" id="ARBA00022478"/>
    </source>
</evidence>
<dbReference type="InterPro" id="IPR037034">
    <property type="entry name" value="RNA_pol_Rpb2_2_sf"/>
</dbReference>
<feature type="domain" description="RNA polymerase beta subunit protrusion" evidence="12">
    <location>
        <begin position="32"/>
        <end position="547"/>
    </location>
</feature>
<evidence type="ECO:0000259" key="13">
    <source>
        <dbReference type="Pfam" id="PF04565"/>
    </source>
</evidence>
<dbReference type="InterPro" id="IPR007120">
    <property type="entry name" value="DNA-dir_RNAP_su2_dom"/>
</dbReference>
<keyword evidence="1 6" id="KW-0240">DNA-directed RNA polymerase</keyword>
<evidence type="ECO:0000256" key="8">
    <source>
        <dbReference type="RuleBase" id="RU363031"/>
    </source>
</evidence>
<comment type="catalytic activity">
    <reaction evidence="5 6 8">
        <text>RNA(n) + a ribonucleoside 5'-triphosphate = RNA(n+1) + diphosphate</text>
        <dbReference type="Rhea" id="RHEA:21248"/>
        <dbReference type="Rhea" id="RHEA-COMP:14527"/>
        <dbReference type="Rhea" id="RHEA-COMP:17342"/>
        <dbReference type="ChEBI" id="CHEBI:33019"/>
        <dbReference type="ChEBI" id="CHEBI:61557"/>
        <dbReference type="ChEBI" id="CHEBI:140395"/>
        <dbReference type="EC" id="2.7.7.6"/>
    </reaction>
</comment>
<evidence type="ECO:0000259" key="9">
    <source>
        <dbReference type="Pfam" id="PF00562"/>
    </source>
</evidence>
<keyword evidence="3 6" id="KW-0548">Nucleotidyltransferase</keyword>
<dbReference type="Gene3D" id="3.90.1100.10">
    <property type="match status" value="1"/>
</dbReference>
<keyword evidence="2 6" id="KW-0808">Transferase</keyword>
<organism evidence="15 16">
    <name type="scientific">Haploplasma axanthum</name>
    <name type="common">Acholeplasma axanthum</name>
    <dbReference type="NCBI Taxonomy" id="29552"/>
    <lineage>
        <taxon>Bacteria</taxon>
        <taxon>Bacillati</taxon>
        <taxon>Mycoplasmatota</taxon>
        <taxon>Mollicutes</taxon>
        <taxon>Acholeplasmatales</taxon>
        <taxon>Acholeplasmataceae</taxon>
        <taxon>Haploplasma</taxon>
    </lineage>
</organism>
<dbReference type="Pfam" id="PF04563">
    <property type="entry name" value="RNA_pol_Rpb2_1"/>
    <property type="match status" value="1"/>
</dbReference>
<keyword evidence="16" id="KW-1185">Reference proteome</keyword>
<sequence>MGNNKGFKEIKYGKKAVRRNYSKMRYDIELPNLIEIQTKSFEDFINFEISELLKDISPIVGHNGELKLYFEDHFLEDPKYSIEESKNRDMSYTRQLFANVKLESVREGQVRESKVLMTEIPFMTPNGTFVINGAERVVVSQIIRSSGAYFSKEHDTKYNEDKYAAQVIPTRGAWIEYETAIKPSKKSKKENDRYLYVKVDRSRKIPMTTFMRAIGLSKNKEIFDVFGQGKAIKDTLEIDETKNSDEAIVELYSKLRQDDKVPANAAREFLRLRLFEPRRYDLAPVGRYKLNKKLDVLNRIRDAYIAEDIIDPLTGEVLVAKDTQATRNVIEILKENRHALRTEVISAADSLQNESPDEIFAERSPEGGDKLFAKDNIVNLRSGEIVVAKGEEITDETIITLQRNRQNLDEQVIKYFLEGKSVYEKENERTGVIVEKVSVYVLGDENEVSEKSKKIDILGNDQREDKIYITLSDIVASMSYYLSLYEKISEHEDMEDDIDHLGNRRLRLIGELLKNQFRIGLARTEKNIKDKMSTVSFADATPTGIVNMSPLSGAIKTFFGSSQLSQFMDQVNPLSELTQKRRVSALGTGGLARDRAGVEVRDVHNTHYGRICPIETPEGPSIGLISSLATYGKVDEYGFIQTPYLKLNRDTLDENGLVIPKVEKEYVYLTADEEQEEIIASAATLLDENGYIVEDRVIGRSRGETNMYTRDEITFMDVSPKQIVSVATATIPFLEHDDATRALMGANMQRQAVPLINPDSPIVGTGIEYRAAKDSGSVVVAQNPGIVSYVDANKVVITKQPDEIVKVGGTILYDPKVGFNVESANLLRNYGMDESDTYELIKFNRSNQDTCILQKPLVETGETIEKGDIIADGPSTAKGELALGRNVTVAFMTWDGYNYEDAIIMSEELVKNDVYTSIHIDQYEIETRDIKAAGSNYQEEITREVPNAGADALKSLDEDGIIIVGSEVKEGDILVGKITPKGVNDPTPSERLIQSILGDKSREYRDTSLRVPHGGGGVVEKVQCYSKENGDVLPSGVNKVIKVFVAKKRKIREGDKMAGRHGNKGVISKILPREDMPYMADGTPVDIMLNPLGVPSRMNIGQVLEIHLGMAARKLGLKIATPVFDGVSDDDLKAIMKEAGIDEDGKTVLYDGRTGEPFDNRISVGVMYMIKLSHMVDDKLHARAVGPYTLVTQQPMGGKAQNGGQRFGEMEVWALYAYGAAHTLQEILTVKSDDMLGRNKVYSAITHGKDVPRPSIPESFRVFTRELQSLGLYVELIDNKTGENEALKSIFQNSKRGGNR</sequence>
<feature type="domain" description="DNA-directed RNA polymerase beta subunit external 1" evidence="14">
    <location>
        <begin position="661"/>
        <end position="719"/>
    </location>
</feature>
<comment type="similarity">
    <text evidence="6 7">Belongs to the RNA polymerase beta chain family.</text>
</comment>
<dbReference type="InterPro" id="IPR042107">
    <property type="entry name" value="DNA-dir_RNA_pol_bsu_ext_1_sf"/>
</dbReference>
<dbReference type="InterPro" id="IPR015712">
    <property type="entry name" value="DNA-dir_RNA_pol_su2"/>
</dbReference>
<dbReference type="GO" id="GO:0006351">
    <property type="term" value="P:DNA-templated transcription"/>
    <property type="evidence" value="ECO:0007669"/>
    <property type="project" value="UniProtKB-UniRule"/>
</dbReference>
<evidence type="ECO:0000313" key="16">
    <source>
        <dbReference type="Proteomes" id="UP000289841"/>
    </source>
</evidence>
<dbReference type="Gene3D" id="2.40.50.100">
    <property type="match status" value="1"/>
</dbReference>
<dbReference type="Pfam" id="PF04561">
    <property type="entry name" value="RNA_pol_Rpb2_2"/>
    <property type="match status" value="1"/>
</dbReference>
<dbReference type="EC" id="2.7.7.6" evidence="6 8"/>
<dbReference type="InterPro" id="IPR007121">
    <property type="entry name" value="RNA_pol_bsu_CS"/>
</dbReference>
<evidence type="ECO:0000256" key="2">
    <source>
        <dbReference type="ARBA" id="ARBA00022679"/>
    </source>
</evidence>
<accession>A0A449BCP3</accession>
<dbReference type="Gene3D" id="2.30.150.10">
    <property type="entry name" value="DNA-directed RNA polymerase, beta subunit, external 1 domain"/>
    <property type="match status" value="1"/>
</dbReference>
<dbReference type="GO" id="GO:0003677">
    <property type="term" value="F:DNA binding"/>
    <property type="evidence" value="ECO:0007669"/>
    <property type="project" value="UniProtKB-UniRule"/>
</dbReference>
<reference evidence="15 16" key="1">
    <citation type="submission" date="2019-01" db="EMBL/GenBank/DDBJ databases">
        <authorList>
            <consortium name="Pathogen Informatics"/>
        </authorList>
    </citation>
    <scope>NUCLEOTIDE SEQUENCE [LARGE SCALE GENOMIC DNA]</scope>
    <source>
        <strain evidence="15 16">NCTC10138</strain>
    </source>
</reference>
<dbReference type="GO" id="GO:0032549">
    <property type="term" value="F:ribonucleoside binding"/>
    <property type="evidence" value="ECO:0007669"/>
    <property type="project" value="InterPro"/>
</dbReference>
<name>A0A449BCP3_HAPAX</name>
<dbReference type="Pfam" id="PF04560">
    <property type="entry name" value="RNA_pol_Rpb2_7"/>
    <property type="match status" value="1"/>
</dbReference>
<evidence type="ECO:0000256" key="6">
    <source>
        <dbReference type="HAMAP-Rule" id="MF_01321"/>
    </source>
</evidence>
<dbReference type="NCBIfam" id="NF001616">
    <property type="entry name" value="PRK00405.1"/>
    <property type="match status" value="1"/>
</dbReference>
<feature type="domain" description="RNA polymerase Rpb2" evidence="13">
    <location>
        <begin position="566"/>
        <end position="634"/>
    </location>
</feature>
<dbReference type="InterPro" id="IPR019462">
    <property type="entry name" value="DNA-dir_RNA_pol_bsu_external_1"/>
</dbReference>
<dbReference type="EMBL" id="LR215048">
    <property type="protein sequence ID" value="VEU80198.1"/>
    <property type="molecule type" value="Genomic_DNA"/>
</dbReference>
<comment type="function">
    <text evidence="6 8">DNA-dependent RNA polymerase catalyzes the transcription of DNA into RNA using the four ribonucleoside triphosphates as substrates.</text>
</comment>
<dbReference type="Gene3D" id="3.90.1800.10">
    <property type="entry name" value="RNA polymerase alpha subunit dimerisation domain"/>
    <property type="match status" value="1"/>
</dbReference>
<evidence type="ECO:0000256" key="5">
    <source>
        <dbReference type="ARBA" id="ARBA00048552"/>
    </source>
</evidence>
<dbReference type="InterPro" id="IPR007644">
    <property type="entry name" value="RNA_pol_bsu_protrusion"/>
</dbReference>
<dbReference type="Pfam" id="PF04565">
    <property type="entry name" value="RNA_pol_Rpb2_3"/>
    <property type="match status" value="1"/>
</dbReference>
<dbReference type="Proteomes" id="UP000289841">
    <property type="component" value="Chromosome"/>
</dbReference>
<dbReference type="GO" id="GO:0000428">
    <property type="term" value="C:DNA-directed RNA polymerase complex"/>
    <property type="evidence" value="ECO:0007669"/>
    <property type="project" value="UniProtKB-KW"/>
</dbReference>
<dbReference type="Gene3D" id="3.90.1110.10">
    <property type="entry name" value="RNA polymerase Rpb2, domain 2"/>
    <property type="match status" value="1"/>
</dbReference>
<dbReference type="InterPro" id="IPR010243">
    <property type="entry name" value="RNA_pol_bsu_bac"/>
</dbReference>
<evidence type="ECO:0000256" key="4">
    <source>
        <dbReference type="ARBA" id="ARBA00023163"/>
    </source>
</evidence>
<dbReference type="InterPro" id="IPR007641">
    <property type="entry name" value="RNA_pol_Rpb2_7"/>
</dbReference>
<evidence type="ECO:0000259" key="11">
    <source>
        <dbReference type="Pfam" id="PF04561"/>
    </source>
</evidence>
<dbReference type="Gene3D" id="2.40.270.10">
    <property type="entry name" value="DNA-directed RNA polymerase, subunit 2, domain 6"/>
    <property type="match status" value="3"/>
</dbReference>
<evidence type="ECO:0000259" key="12">
    <source>
        <dbReference type="Pfam" id="PF04563"/>
    </source>
</evidence>
<evidence type="ECO:0000259" key="14">
    <source>
        <dbReference type="Pfam" id="PF10385"/>
    </source>
</evidence>
<dbReference type="SUPFAM" id="SSF64484">
    <property type="entry name" value="beta and beta-prime subunits of DNA dependent RNA-polymerase"/>
    <property type="match status" value="1"/>
</dbReference>
<dbReference type="STRING" id="1278311.GCA_000428705_01043"/>